<comment type="caution">
    <text evidence="1">The sequence shown here is derived from an EMBL/GenBank/DDBJ whole genome shotgun (WGS) entry which is preliminary data.</text>
</comment>
<sequence>MTQTDDGKDSPVCPAVHMSFCSNASKTWNFFYDPAEHACLSATSYRANVCNRSPNQFASRAACQVACVQPSPEPRCAEWPHFVPCGPADARYTWWFHDGGKCTPWRFTRGRCPLERAPVFGTAAECVAECAEPGTRQERGCLLPHPQLCEPRQLRHPFFAAPSASGSAEFECFEVTPDFLLHHRCLLGRNRFTSSEECATKCLQPAS</sequence>
<dbReference type="SUPFAM" id="SSF57362">
    <property type="entry name" value="BPTI-like"/>
    <property type="match status" value="1"/>
</dbReference>
<gene>
    <name evidence="1" type="ORF">HPB48_010686</name>
</gene>
<dbReference type="GO" id="GO:0004867">
    <property type="term" value="F:serine-type endopeptidase inhibitor activity"/>
    <property type="evidence" value="ECO:0007669"/>
    <property type="project" value="InterPro"/>
</dbReference>
<dbReference type="EMBL" id="JABSTR010000005">
    <property type="protein sequence ID" value="KAH9369627.1"/>
    <property type="molecule type" value="Genomic_DNA"/>
</dbReference>
<reference evidence="1 2" key="1">
    <citation type="journal article" date="2020" name="Cell">
        <title>Large-Scale Comparative Analyses of Tick Genomes Elucidate Their Genetic Diversity and Vector Capacities.</title>
        <authorList>
            <consortium name="Tick Genome and Microbiome Consortium (TIGMIC)"/>
            <person name="Jia N."/>
            <person name="Wang J."/>
            <person name="Shi W."/>
            <person name="Du L."/>
            <person name="Sun Y."/>
            <person name="Zhan W."/>
            <person name="Jiang J.F."/>
            <person name="Wang Q."/>
            <person name="Zhang B."/>
            <person name="Ji P."/>
            <person name="Bell-Sakyi L."/>
            <person name="Cui X.M."/>
            <person name="Yuan T.T."/>
            <person name="Jiang B.G."/>
            <person name="Yang W.F."/>
            <person name="Lam T.T."/>
            <person name="Chang Q.C."/>
            <person name="Ding S.J."/>
            <person name="Wang X.J."/>
            <person name="Zhu J.G."/>
            <person name="Ruan X.D."/>
            <person name="Zhao L."/>
            <person name="Wei J.T."/>
            <person name="Ye R.Z."/>
            <person name="Que T.C."/>
            <person name="Du C.H."/>
            <person name="Zhou Y.H."/>
            <person name="Cheng J.X."/>
            <person name="Dai P.F."/>
            <person name="Guo W.B."/>
            <person name="Han X.H."/>
            <person name="Huang E.J."/>
            <person name="Li L.F."/>
            <person name="Wei W."/>
            <person name="Gao Y.C."/>
            <person name="Liu J.Z."/>
            <person name="Shao H.Z."/>
            <person name="Wang X."/>
            <person name="Wang C.C."/>
            <person name="Yang T.C."/>
            <person name="Huo Q.B."/>
            <person name="Li W."/>
            <person name="Chen H.Y."/>
            <person name="Chen S.E."/>
            <person name="Zhou L.G."/>
            <person name="Ni X.B."/>
            <person name="Tian J.H."/>
            <person name="Sheng Y."/>
            <person name="Liu T."/>
            <person name="Pan Y.S."/>
            <person name="Xia L.Y."/>
            <person name="Li J."/>
            <person name="Zhao F."/>
            <person name="Cao W.C."/>
        </authorList>
    </citation>
    <scope>NUCLEOTIDE SEQUENCE [LARGE SCALE GENOMIC DNA]</scope>
    <source>
        <strain evidence="1">HaeL-2018</strain>
    </source>
</reference>
<evidence type="ECO:0000313" key="2">
    <source>
        <dbReference type="Proteomes" id="UP000821853"/>
    </source>
</evidence>
<dbReference type="Proteomes" id="UP000821853">
    <property type="component" value="Chromosome 3"/>
</dbReference>
<name>A0A9J6G3G7_HAELO</name>
<dbReference type="AlphaFoldDB" id="A0A9J6G3G7"/>
<protein>
    <submittedName>
        <fullName evidence="1">Uncharacterized protein</fullName>
    </submittedName>
</protein>
<dbReference type="OrthoDB" id="6500046at2759"/>
<dbReference type="OMA" id="ADARYTW"/>
<dbReference type="InterPro" id="IPR036880">
    <property type="entry name" value="Kunitz_BPTI_sf"/>
</dbReference>
<dbReference type="Gene3D" id="4.10.410.10">
    <property type="entry name" value="Pancreatic trypsin inhibitor Kunitz domain"/>
    <property type="match status" value="1"/>
</dbReference>
<keyword evidence="2" id="KW-1185">Reference proteome</keyword>
<evidence type="ECO:0000313" key="1">
    <source>
        <dbReference type="EMBL" id="KAH9369627.1"/>
    </source>
</evidence>
<organism evidence="1 2">
    <name type="scientific">Haemaphysalis longicornis</name>
    <name type="common">Bush tick</name>
    <dbReference type="NCBI Taxonomy" id="44386"/>
    <lineage>
        <taxon>Eukaryota</taxon>
        <taxon>Metazoa</taxon>
        <taxon>Ecdysozoa</taxon>
        <taxon>Arthropoda</taxon>
        <taxon>Chelicerata</taxon>
        <taxon>Arachnida</taxon>
        <taxon>Acari</taxon>
        <taxon>Parasitiformes</taxon>
        <taxon>Ixodida</taxon>
        <taxon>Ixodoidea</taxon>
        <taxon>Ixodidae</taxon>
        <taxon>Haemaphysalinae</taxon>
        <taxon>Haemaphysalis</taxon>
    </lineage>
</organism>
<accession>A0A9J6G3G7</accession>
<dbReference type="VEuPathDB" id="VectorBase:HLOH_047297"/>
<proteinExistence type="predicted"/>